<comment type="caution">
    <text evidence="1">The sequence shown here is derived from an EMBL/GenBank/DDBJ whole genome shotgun (WGS) entry which is preliminary data.</text>
</comment>
<dbReference type="RefSeq" id="WP_344861607.1">
    <property type="nucleotide sequence ID" value="NZ_BAAAUT010000031.1"/>
</dbReference>
<organism evidence="1 2">
    <name type="scientific">Planomonospora alba</name>
    <dbReference type="NCBI Taxonomy" id="161354"/>
    <lineage>
        <taxon>Bacteria</taxon>
        <taxon>Bacillati</taxon>
        <taxon>Actinomycetota</taxon>
        <taxon>Actinomycetes</taxon>
        <taxon>Streptosporangiales</taxon>
        <taxon>Streptosporangiaceae</taxon>
        <taxon>Planomonospora</taxon>
    </lineage>
</organism>
<evidence type="ECO:0000313" key="1">
    <source>
        <dbReference type="EMBL" id="GAA3144528.1"/>
    </source>
</evidence>
<reference evidence="2" key="1">
    <citation type="journal article" date="2019" name="Int. J. Syst. Evol. Microbiol.">
        <title>The Global Catalogue of Microorganisms (GCM) 10K type strain sequencing project: providing services to taxonomists for standard genome sequencing and annotation.</title>
        <authorList>
            <consortium name="The Broad Institute Genomics Platform"/>
            <consortium name="The Broad Institute Genome Sequencing Center for Infectious Disease"/>
            <person name="Wu L."/>
            <person name="Ma J."/>
        </authorList>
    </citation>
    <scope>NUCLEOTIDE SEQUENCE [LARGE SCALE GENOMIC DNA]</scope>
    <source>
        <strain evidence="2">JCM 9373</strain>
    </source>
</reference>
<proteinExistence type="predicted"/>
<protein>
    <submittedName>
        <fullName evidence="1">Uncharacterized protein</fullName>
    </submittedName>
</protein>
<evidence type="ECO:0000313" key="2">
    <source>
        <dbReference type="Proteomes" id="UP001500320"/>
    </source>
</evidence>
<name>A0ABP6NDB8_9ACTN</name>
<gene>
    <name evidence="1" type="ORF">GCM10010466_39540</name>
</gene>
<dbReference type="Proteomes" id="UP001500320">
    <property type="component" value="Unassembled WGS sequence"/>
</dbReference>
<dbReference type="EMBL" id="BAAAUT010000031">
    <property type="protein sequence ID" value="GAA3144528.1"/>
    <property type="molecule type" value="Genomic_DNA"/>
</dbReference>
<sequence length="43" mass="4623">MTPPTDAEIEHYLAAITAGDDHAHPYWPAAVLSRTTTETGGTR</sequence>
<keyword evidence="2" id="KW-1185">Reference proteome</keyword>
<accession>A0ABP6NDB8</accession>